<dbReference type="Pfam" id="PF09413">
    <property type="entry name" value="DUF2007"/>
    <property type="match status" value="1"/>
</dbReference>
<accession>A0A1G9F4W7</accession>
<dbReference type="EMBL" id="FNFO01000003">
    <property type="protein sequence ID" value="SDK83426.1"/>
    <property type="molecule type" value="Genomic_DNA"/>
</dbReference>
<evidence type="ECO:0000313" key="2">
    <source>
        <dbReference type="EMBL" id="SDK83426.1"/>
    </source>
</evidence>
<feature type="domain" description="DUF2007" evidence="1">
    <location>
        <begin position="4"/>
        <end position="63"/>
    </location>
</feature>
<dbReference type="AlphaFoldDB" id="A0A1G9F4W7"/>
<keyword evidence="3" id="KW-1185">Reference proteome</keyword>
<name>A0A1G9F4W7_9BACT</name>
<evidence type="ECO:0000259" key="1">
    <source>
        <dbReference type="Pfam" id="PF09413"/>
    </source>
</evidence>
<dbReference type="STRING" id="1075417.SAMN05421823_103674"/>
<organism evidence="2 3">
    <name type="scientific">Catalinimonas alkaloidigena</name>
    <dbReference type="NCBI Taxonomy" id="1075417"/>
    <lineage>
        <taxon>Bacteria</taxon>
        <taxon>Pseudomonadati</taxon>
        <taxon>Bacteroidota</taxon>
        <taxon>Cytophagia</taxon>
        <taxon>Cytophagales</taxon>
        <taxon>Catalimonadaceae</taxon>
        <taxon>Catalinimonas</taxon>
    </lineage>
</organism>
<sequence length="68" mass="7829">MKNWQRVYSTQQAYRAEIVRAVLTDAGLNPVVVNKQDSAYLFGFQEVYVAPEHVLLAIKIIEDEITFK</sequence>
<proteinExistence type="predicted"/>
<dbReference type="Proteomes" id="UP000198510">
    <property type="component" value="Unassembled WGS sequence"/>
</dbReference>
<dbReference type="InterPro" id="IPR018551">
    <property type="entry name" value="DUF2007"/>
</dbReference>
<dbReference type="RefSeq" id="WP_089681662.1">
    <property type="nucleotide sequence ID" value="NZ_FNFO01000003.1"/>
</dbReference>
<reference evidence="2 3" key="1">
    <citation type="submission" date="2016-10" db="EMBL/GenBank/DDBJ databases">
        <authorList>
            <person name="de Groot N.N."/>
        </authorList>
    </citation>
    <scope>NUCLEOTIDE SEQUENCE [LARGE SCALE GENOMIC DNA]</scope>
    <source>
        <strain evidence="2 3">DSM 25186</strain>
    </source>
</reference>
<protein>
    <submittedName>
        <fullName evidence="2">Putative signal transducing protein</fullName>
    </submittedName>
</protein>
<dbReference type="OrthoDB" id="1467917at2"/>
<gene>
    <name evidence="2" type="ORF">SAMN05421823_103674</name>
</gene>
<evidence type="ECO:0000313" key="3">
    <source>
        <dbReference type="Proteomes" id="UP000198510"/>
    </source>
</evidence>